<reference evidence="2" key="1">
    <citation type="submission" date="2023-07" db="EMBL/GenBank/DDBJ databases">
        <title>A draft genome of Kazachstania heterogenica Y-27499.</title>
        <authorList>
            <person name="Donic C."/>
            <person name="Kralova J.S."/>
            <person name="Fidel L."/>
            <person name="Ben-Dor S."/>
            <person name="Jung S."/>
        </authorList>
    </citation>
    <scope>NUCLEOTIDE SEQUENCE [LARGE SCALE GENOMIC DNA]</scope>
    <source>
        <strain evidence="2">Y27499</strain>
    </source>
</reference>
<gene>
    <name evidence="1" type="ORF">RI543_001703</name>
</gene>
<dbReference type="InterPro" id="IPR014841">
    <property type="entry name" value="Rad33"/>
</dbReference>
<protein>
    <submittedName>
        <fullName evidence="1">Uncharacterized protein</fullName>
    </submittedName>
</protein>
<organism evidence="1 2">
    <name type="scientific">Arxiozyma heterogenica</name>
    <dbReference type="NCBI Taxonomy" id="278026"/>
    <lineage>
        <taxon>Eukaryota</taxon>
        <taxon>Fungi</taxon>
        <taxon>Dikarya</taxon>
        <taxon>Ascomycota</taxon>
        <taxon>Saccharomycotina</taxon>
        <taxon>Saccharomycetes</taxon>
        <taxon>Saccharomycetales</taxon>
        <taxon>Saccharomycetaceae</taxon>
        <taxon>Arxiozyma</taxon>
    </lineage>
</organism>
<name>A0AAN8A8R2_9SACH</name>
<comment type="caution">
    <text evidence="1">The sequence shown here is derived from an EMBL/GenBank/DDBJ whole genome shotgun (WGS) entry which is preliminary data.</text>
</comment>
<keyword evidence="2" id="KW-1185">Reference proteome</keyword>
<dbReference type="AlphaFoldDB" id="A0AAN8A8R2"/>
<sequence>MSGKKSLDYSVVDNFQNCKIPQEIEDEILETFAKYSIEHDMDTTDLNSYFEDLQMPHELYKLVRIEDVVVEDTKVIDFDKIVKVTYHLLIYMNNDDIITSFWNLLVKNSGRLDNFPNVRLKDHVLSVKDLQKIDTLLNNNVISSKSNSKHFDIIGMMSCATGGSRVYMTYLDFANVLGRLGYLQF</sequence>
<evidence type="ECO:0000313" key="2">
    <source>
        <dbReference type="Proteomes" id="UP001306508"/>
    </source>
</evidence>
<accession>A0AAN8A8R2</accession>
<dbReference type="EMBL" id="JAWIZZ010000040">
    <property type="protein sequence ID" value="KAK5780581.1"/>
    <property type="molecule type" value="Genomic_DNA"/>
</dbReference>
<dbReference type="Pfam" id="PF08730">
    <property type="entry name" value="Rad33"/>
    <property type="match status" value="1"/>
</dbReference>
<proteinExistence type="predicted"/>
<evidence type="ECO:0000313" key="1">
    <source>
        <dbReference type="EMBL" id="KAK5780581.1"/>
    </source>
</evidence>
<dbReference type="Proteomes" id="UP001306508">
    <property type="component" value="Unassembled WGS sequence"/>
</dbReference>